<evidence type="ECO:0000256" key="11">
    <source>
        <dbReference type="PIRSR" id="PIRSR000495-1"/>
    </source>
</evidence>
<comment type="function">
    <text evidence="10">IGPS catalyzes the conversion of PRFAR and glutamine to IGP, AICAR and glutamate. The HisH subunit catalyzes the hydrolysis of glutamine to glutamate and ammonia as part of the synthesis of IGP and AICAR. The resulting ammonia molecule is channeled to the active site of HisF.</text>
</comment>
<dbReference type="Pfam" id="PF00117">
    <property type="entry name" value="GATase"/>
    <property type="match status" value="1"/>
</dbReference>
<accession>A0A2T3FRE6</accession>
<keyword evidence="10" id="KW-0963">Cytoplasm</keyword>
<feature type="active site" evidence="10 11">
    <location>
        <position position="187"/>
    </location>
</feature>
<keyword evidence="4 10" id="KW-0378">Hydrolase</keyword>
<dbReference type="HAMAP" id="MF_00278">
    <property type="entry name" value="HisH"/>
    <property type="match status" value="1"/>
</dbReference>
<dbReference type="PIRSF" id="PIRSF000495">
    <property type="entry name" value="Amidotransf_hisH"/>
    <property type="match status" value="1"/>
</dbReference>
<dbReference type="PROSITE" id="PS51273">
    <property type="entry name" value="GATASE_TYPE_1"/>
    <property type="match status" value="1"/>
</dbReference>
<dbReference type="NCBIfam" id="TIGR01855">
    <property type="entry name" value="IMP_synth_hisH"/>
    <property type="match status" value="1"/>
</dbReference>
<evidence type="ECO:0000256" key="10">
    <source>
        <dbReference type="HAMAP-Rule" id="MF_00278"/>
    </source>
</evidence>
<feature type="active site" description="Nucleophile" evidence="10 11">
    <location>
        <position position="79"/>
    </location>
</feature>
<dbReference type="EC" id="3.5.1.2" evidence="10"/>
<evidence type="ECO:0000256" key="9">
    <source>
        <dbReference type="ARBA" id="ARBA00049534"/>
    </source>
</evidence>
<gene>
    <name evidence="10" type="primary">hisH</name>
    <name evidence="13" type="ORF">C7U56_08320</name>
</gene>
<comment type="pathway">
    <text evidence="1 10">Amino-acid biosynthesis; L-histidine biosynthesis; L-histidine from 5-phospho-alpha-D-ribose 1-diphosphate: step 5/9.</text>
</comment>
<keyword evidence="14" id="KW-1185">Reference proteome</keyword>
<evidence type="ECO:0000256" key="1">
    <source>
        <dbReference type="ARBA" id="ARBA00005091"/>
    </source>
</evidence>
<evidence type="ECO:0000256" key="6">
    <source>
        <dbReference type="ARBA" id="ARBA00023102"/>
    </source>
</evidence>
<keyword evidence="3 10" id="KW-0028">Amino-acid biosynthesis</keyword>
<keyword evidence="7 10" id="KW-0456">Lyase</keyword>
<feature type="domain" description="Glutamine amidotransferase" evidence="12">
    <location>
        <begin position="4"/>
        <end position="200"/>
    </location>
</feature>
<dbReference type="GO" id="GO:0000107">
    <property type="term" value="F:imidazoleglycerol-phosphate synthase activity"/>
    <property type="evidence" value="ECO:0007669"/>
    <property type="project" value="UniProtKB-UniRule"/>
</dbReference>
<reference evidence="13 14" key="1">
    <citation type="submission" date="2018-03" db="EMBL/GenBank/DDBJ databases">
        <title>Lachnoclostridium SNUG30386 gen.nov., sp.nov., isolated from human faeces.</title>
        <authorList>
            <person name="Seo B."/>
            <person name="Jeon K."/>
            <person name="Ko G."/>
        </authorList>
    </citation>
    <scope>NUCLEOTIDE SEQUENCE [LARGE SCALE GENOMIC DNA]</scope>
    <source>
        <strain evidence="13 14">SNUG30386</strain>
    </source>
</reference>
<organism evidence="13 14">
    <name type="scientific">Clostridium fessum</name>
    <dbReference type="NCBI Taxonomy" id="2126740"/>
    <lineage>
        <taxon>Bacteria</taxon>
        <taxon>Bacillati</taxon>
        <taxon>Bacillota</taxon>
        <taxon>Clostridia</taxon>
        <taxon>Eubacteriales</taxon>
        <taxon>Clostridiaceae</taxon>
        <taxon>Clostridium</taxon>
    </lineage>
</organism>
<dbReference type="GO" id="GO:0004359">
    <property type="term" value="F:glutaminase activity"/>
    <property type="evidence" value="ECO:0007669"/>
    <property type="project" value="UniProtKB-EC"/>
</dbReference>
<dbReference type="GO" id="GO:0000105">
    <property type="term" value="P:L-histidine biosynthetic process"/>
    <property type="evidence" value="ECO:0007669"/>
    <property type="project" value="UniProtKB-UniRule"/>
</dbReference>
<dbReference type="AlphaFoldDB" id="A0A2T3FRE6"/>
<dbReference type="RefSeq" id="WP_107000884.1">
    <property type="nucleotide sequence ID" value="NZ_JAQDFZ010000002.1"/>
</dbReference>
<sequence>MITIIDYGVGNLFSLSSSLNYLGLENKVSRDPEDLKKADHIILPGVGAYGDAIAKLRGSGMAEPLLEEARAGKPIMGICLGMQLLFDKSYEYGKHRGLGLIPGVMADLREDIPANLKVPHMGWNSLHLTEKGKKHPLFKYSKEGDYVYFVHSFYGKDCEESLLATSEYGIPVTASAANGNVMGCQFHPEKSGEVGLRILKAFAEI</sequence>
<protein>
    <recommendedName>
        <fullName evidence="10">Imidazole glycerol phosphate synthase subunit HisH</fullName>
        <ecNumber evidence="10">4.3.2.10</ecNumber>
    </recommendedName>
    <alternativeName>
        <fullName evidence="10">IGP synthase glutaminase subunit</fullName>
        <ecNumber evidence="10">3.5.1.2</ecNumber>
    </alternativeName>
    <alternativeName>
        <fullName evidence="10">IGP synthase subunit HisH</fullName>
    </alternativeName>
    <alternativeName>
        <fullName evidence="10">ImGP synthase subunit HisH</fullName>
        <shortName evidence="10">IGPS subunit HisH</shortName>
    </alternativeName>
</protein>
<dbReference type="Gene3D" id="3.40.50.880">
    <property type="match status" value="1"/>
</dbReference>
<dbReference type="InterPro" id="IPR017926">
    <property type="entry name" value="GATASE"/>
</dbReference>
<evidence type="ECO:0000259" key="12">
    <source>
        <dbReference type="Pfam" id="PF00117"/>
    </source>
</evidence>
<evidence type="ECO:0000256" key="8">
    <source>
        <dbReference type="ARBA" id="ARBA00047838"/>
    </source>
</evidence>
<keyword evidence="5 10" id="KW-0315">Glutamine amidotransferase</keyword>
<evidence type="ECO:0000256" key="3">
    <source>
        <dbReference type="ARBA" id="ARBA00022605"/>
    </source>
</evidence>
<dbReference type="InterPro" id="IPR029062">
    <property type="entry name" value="Class_I_gatase-like"/>
</dbReference>
<evidence type="ECO:0000256" key="7">
    <source>
        <dbReference type="ARBA" id="ARBA00023239"/>
    </source>
</evidence>
<dbReference type="CDD" id="cd01748">
    <property type="entry name" value="GATase1_IGP_Synthase"/>
    <property type="match status" value="1"/>
</dbReference>
<comment type="catalytic activity">
    <reaction evidence="8 10">
        <text>5-[(5-phospho-1-deoxy-D-ribulos-1-ylimino)methylamino]-1-(5-phospho-beta-D-ribosyl)imidazole-4-carboxamide + L-glutamine = D-erythro-1-(imidazol-4-yl)glycerol 3-phosphate + 5-amino-1-(5-phospho-beta-D-ribosyl)imidazole-4-carboxamide + L-glutamate + H(+)</text>
        <dbReference type="Rhea" id="RHEA:24793"/>
        <dbReference type="ChEBI" id="CHEBI:15378"/>
        <dbReference type="ChEBI" id="CHEBI:29985"/>
        <dbReference type="ChEBI" id="CHEBI:58278"/>
        <dbReference type="ChEBI" id="CHEBI:58359"/>
        <dbReference type="ChEBI" id="CHEBI:58475"/>
        <dbReference type="ChEBI" id="CHEBI:58525"/>
        <dbReference type="EC" id="4.3.2.10"/>
    </reaction>
</comment>
<dbReference type="UniPathway" id="UPA00031">
    <property type="reaction ID" value="UER00010"/>
</dbReference>
<evidence type="ECO:0000256" key="5">
    <source>
        <dbReference type="ARBA" id="ARBA00022962"/>
    </source>
</evidence>
<name>A0A2T3FRE6_9CLOT</name>
<keyword evidence="6 10" id="KW-0368">Histidine biosynthesis</keyword>
<feature type="active site" evidence="10 11">
    <location>
        <position position="189"/>
    </location>
</feature>
<dbReference type="GO" id="GO:0016829">
    <property type="term" value="F:lyase activity"/>
    <property type="evidence" value="ECO:0007669"/>
    <property type="project" value="UniProtKB-KW"/>
</dbReference>
<evidence type="ECO:0000256" key="2">
    <source>
        <dbReference type="ARBA" id="ARBA00011152"/>
    </source>
</evidence>
<dbReference type="EC" id="4.3.2.10" evidence="10"/>
<comment type="catalytic activity">
    <reaction evidence="9 10">
        <text>L-glutamine + H2O = L-glutamate + NH4(+)</text>
        <dbReference type="Rhea" id="RHEA:15889"/>
        <dbReference type="ChEBI" id="CHEBI:15377"/>
        <dbReference type="ChEBI" id="CHEBI:28938"/>
        <dbReference type="ChEBI" id="CHEBI:29985"/>
        <dbReference type="ChEBI" id="CHEBI:58359"/>
        <dbReference type="EC" id="3.5.1.2"/>
    </reaction>
</comment>
<evidence type="ECO:0000313" key="14">
    <source>
        <dbReference type="Proteomes" id="UP000241048"/>
    </source>
</evidence>
<dbReference type="PANTHER" id="PTHR42701">
    <property type="entry name" value="IMIDAZOLE GLYCEROL PHOSPHATE SYNTHASE SUBUNIT HISH"/>
    <property type="match status" value="1"/>
</dbReference>
<evidence type="ECO:0000313" key="13">
    <source>
        <dbReference type="EMBL" id="PST37853.1"/>
    </source>
</evidence>
<comment type="subcellular location">
    <subcellularLocation>
        <location evidence="10">Cytoplasm</location>
    </subcellularLocation>
</comment>
<comment type="caution">
    <text evidence="13">The sequence shown here is derived from an EMBL/GenBank/DDBJ whole genome shotgun (WGS) entry which is preliminary data.</text>
</comment>
<dbReference type="Proteomes" id="UP000241048">
    <property type="component" value="Unassembled WGS sequence"/>
</dbReference>
<dbReference type="PROSITE" id="PS51274">
    <property type="entry name" value="GATASE_COBBQ"/>
    <property type="match status" value="1"/>
</dbReference>
<dbReference type="PANTHER" id="PTHR42701:SF1">
    <property type="entry name" value="IMIDAZOLE GLYCEROL PHOSPHATE SYNTHASE SUBUNIT HISH"/>
    <property type="match status" value="1"/>
</dbReference>
<comment type="subunit">
    <text evidence="2 10">Heterodimer of HisH and HisF.</text>
</comment>
<dbReference type="InterPro" id="IPR010139">
    <property type="entry name" value="Imidazole-glycPsynth_HisH"/>
</dbReference>
<proteinExistence type="inferred from homology"/>
<dbReference type="EMBL" id="PYLO01000002">
    <property type="protein sequence ID" value="PST37853.1"/>
    <property type="molecule type" value="Genomic_DNA"/>
</dbReference>
<evidence type="ECO:0000256" key="4">
    <source>
        <dbReference type="ARBA" id="ARBA00022801"/>
    </source>
</evidence>
<dbReference type="SUPFAM" id="SSF52317">
    <property type="entry name" value="Class I glutamine amidotransferase-like"/>
    <property type="match status" value="1"/>
</dbReference>
<dbReference type="GO" id="GO:0005737">
    <property type="term" value="C:cytoplasm"/>
    <property type="evidence" value="ECO:0007669"/>
    <property type="project" value="UniProtKB-SubCell"/>
</dbReference>